<comment type="subunit">
    <text evidence="4">Homodimer.</text>
</comment>
<keyword evidence="15" id="KW-1185">Reference proteome</keyword>
<dbReference type="RefSeq" id="XP_012648219.1">
    <property type="nucleotide sequence ID" value="XM_012792765.1"/>
</dbReference>
<evidence type="ECO:0000313" key="15">
    <source>
        <dbReference type="Proteomes" id="UP000002899"/>
    </source>
</evidence>
<reference evidence="14 15" key="1">
    <citation type="journal article" date="2012" name="Nucleic Acids Res.">
        <title>Sequencing of the smallest Apicomplexan genome from the human pathogen Babesia microti.</title>
        <authorList>
            <person name="Cornillot E."/>
            <person name="Hadj-Kaddour K."/>
            <person name="Dassouli A."/>
            <person name="Noel B."/>
            <person name="Ranwez V."/>
            <person name="Vacherie B."/>
            <person name="Augagneur Y."/>
            <person name="Bres V."/>
            <person name="Duclos A."/>
            <person name="Randazzo S."/>
            <person name="Carcy B."/>
            <person name="Debierre-Grockiego F."/>
            <person name="Delbecq S."/>
            <person name="Moubri-Menage K."/>
            <person name="Shams-Eldin H."/>
            <person name="Usmani-Brown S."/>
            <person name="Bringaud F."/>
            <person name="Wincker P."/>
            <person name="Vivares C.P."/>
            <person name="Schwarz R.T."/>
            <person name="Schetters T.P."/>
            <person name="Krause P.J."/>
            <person name="Gorenflot A."/>
            <person name="Berry V."/>
            <person name="Barbe V."/>
            <person name="Ben Mamoun C."/>
        </authorList>
    </citation>
    <scope>NUCLEOTIDE SEQUENCE [LARGE SCALE GENOMIC DNA]</scope>
    <source>
        <strain evidence="14 15">RI</strain>
    </source>
</reference>
<comment type="similarity">
    <text evidence="3">Belongs to the class-I fumarase family.</text>
</comment>
<evidence type="ECO:0000256" key="9">
    <source>
        <dbReference type="ARBA" id="ARBA00023004"/>
    </source>
</evidence>
<dbReference type="VEuPathDB" id="PiroplasmaDB:BMR1_02g02260"/>
<evidence type="ECO:0000256" key="11">
    <source>
        <dbReference type="ARBA" id="ARBA00023239"/>
    </source>
</evidence>
<reference evidence="14 15" key="3">
    <citation type="journal article" date="2016" name="Sci. Rep.">
        <title>Genome-wide diversity and gene expression profiling of Babesia microti isolates identify polymorphic genes that mediate host-pathogen interactions.</title>
        <authorList>
            <person name="Silva J.C."/>
            <person name="Cornillot E."/>
            <person name="McCracken C."/>
            <person name="Usmani-Brown S."/>
            <person name="Dwivedi A."/>
            <person name="Ifeonu O.O."/>
            <person name="Crabtree J."/>
            <person name="Gotia H.T."/>
            <person name="Virji A.Z."/>
            <person name="Reynes C."/>
            <person name="Colinge J."/>
            <person name="Kumar V."/>
            <person name="Lawres L."/>
            <person name="Pazzi J.E."/>
            <person name="Pablo J.V."/>
            <person name="Hung C."/>
            <person name="Brancato J."/>
            <person name="Kumari P."/>
            <person name="Orvis J."/>
            <person name="Tretina K."/>
            <person name="Chibucos M."/>
            <person name="Ott S."/>
            <person name="Sadzewicz L."/>
            <person name="Sengamalay N."/>
            <person name="Shetty A.C."/>
            <person name="Su Q."/>
            <person name="Tallon L."/>
            <person name="Fraser C.M."/>
            <person name="Frutos R."/>
            <person name="Molina D.M."/>
            <person name="Krause P.J."/>
            <person name="Ben Mamoun C."/>
        </authorList>
    </citation>
    <scope>NUCLEOTIDE SEQUENCE [LARGE SCALE GENOMIC DNA]</scope>
    <source>
        <strain evidence="14 15">RI</strain>
    </source>
</reference>
<dbReference type="InterPro" id="IPR004647">
    <property type="entry name" value="Fe-S_hydro-lyase_TtdB-typ_cat"/>
</dbReference>
<sequence length="572" mass="62963">MVPHPASPLYIGKRFFYRLYTKRYNSTVKFDESYVNVIPKHCGYNPKFERIDHLSQSLTATNDVGDSCDINGGKRLFLPSNILTELAKRAFTDIMYFLRPGHLAQLRKIYDDPESSDNDKFVSIQLLKNACIASARVLPGCQDTGTAIVIGYKGGSVMSINDHKSLAEGIYSAYAENKFRYSQMSALNMYKEVGTGCNLPAQIDIFAADGTSYDLLFIAKGGGSANKTFLYQETRAILDVNKLKGYLLEKISTIGTSACPPYHLVIVVGGLSAEMTLKTVKLASCKELDNLPIEGNRYGIAFRDVQLENELLRECQNLGIGAQFGGKYFCHDVRVVRLPRHGASCPIGIGVSCSADRQIKAKIDTTGVYIEKLEENPAQYLPDVQIEGNAVKIDLNRPISEILKALSELKVSSRVVLSGPLLVARDLAHQMLDNYLTEHGDLPEWFKQHPIYYAGPAKKPDQYASGSFGPTTAGRMDSYADRFMAKGASLISLAKGNRSRAFAKACKDHGGFYLGSVGGPAALIAKDCIKKMDVVAFPELGMEAVFKIEVDNFPAFVVVDCKGNDFYKKWTG</sequence>
<dbReference type="EMBL" id="FO082872">
    <property type="protein sequence ID" value="CCF73610.1"/>
    <property type="molecule type" value="Genomic_DNA"/>
</dbReference>
<gene>
    <name evidence="14" type="ORF">BMR1_02g02260</name>
</gene>
<dbReference type="Pfam" id="PF05681">
    <property type="entry name" value="Fumerase"/>
    <property type="match status" value="1"/>
</dbReference>
<dbReference type="GO" id="GO:0004333">
    <property type="term" value="F:fumarate hydratase activity"/>
    <property type="evidence" value="ECO:0007669"/>
    <property type="project" value="UniProtKB-EC"/>
</dbReference>
<evidence type="ECO:0000256" key="1">
    <source>
        <dbReference type="ARBA" id="ARBA00001966"/>
    </source>
</evidence>
<dbReference type="AlphaFoldDB" id="I7IQ98"/>
<dbReference type="OMA" id="AGVLPMC"/>
<evidence type="ECO:0000256" key="10">
    <source>
        <dbReference type="ARBA" id="ARBA00023014"/>
    </source>
</evidence>
<dbReference type="PANTHER" id="PTHR30389:SF0">
    <property type="entry name" value="FUMARATE HYDRATASE CLASS I, AEROBIC"/>
    <property type="match status" value="1"/>
</dbReference>
<dbReference type="PANTHER" id="PTHR30389">
    <property type="entry name" value="FUMARATE HYDRATASE-RELATED"/>
    <property type="match status" value="1"/>
</dbReference>
<dbReference type="InterPro" id="IPR004646">
    <property type="entry name" value="Fe-S_hydro-lyase_TtdA-typ_cat"/>
</dbReference>
<dbReference type="EC" id="4.2.1.2" evidence="5"/>
<dbReference type="KEGG" id="bmic:BMR1_02g02260"/>
<keyword evidence="11 14" id="KW-0456">Lyase</keyword>
<dbReference type="Proteomes" id="UP000002899">
    <property type="component" value="Chromosome II"/>
</dbReference>
<evidence type="ECO:0000256" key="6">
    <source>
        <dbReference type="ARBA" id="ARBA00022485"/>
    </source>
</evidence>
<dbReference type="PIRSF" id="PIRSF001394">
    <property type="entry name" value="Fe_dep_fumar_hy"/>
    <property type="match status" value="1"/>
</dbReference>
<dbReference type="GO" id="GO:0006099">
    <property type="term" value="P:tricarboxylic acid cycle"/>
    <property type="evidence" value="ECO:0007669"/>
    <property type="project" value="UniProtKB-KW"/>
</dbReference>
<dbReference type="InterPro" id="IPR036660">
    <property type="entry name" value="Fe-S_hydroAse_TtdB_cat_sf"/>
</dbReference>
<evidence type="ECO:0000313" key="14">
    <source>
        <dbReference type="EMBL" id="CCF73610.1"/>
    </source>
</evidence>
<evidence type="ECO:0000256" key="3">
    <source>
        <dbReference type="ARBA" id="ARBA00008876"/>
    </source>
</evidence>
<reference evidence="14 15" key="2">
    <citation type="journal article" date="2013" name="PLoS ONE">
        <title>Whole genome mapping and re-organization of the nuclear and mitochondrial genomes of Babesia microti isolates.</title>
        <authorList>
            <person name="Cornillot E."/>
            <person name="Dassouli A."/>
            <person name="Garg A."/>
            <person name="Pachikara N."/>
            <person name="Randazzo S."/>
            <person name="Depoix D."/>
            <person name="Carcy B."/>
            <person name="Delbecq S."/>
            <person name="Frutos R."/>
            <person name="Silva J.C."/>
            <person name="Sutton R."/>
            <person name="Krause P.J."/>
            <person name="Mamoun C.B."/>
        </authorList>
    </citation>
    <scope>NUCLEOTIDE SEQUENCE [LARGE SCALE GENOMIC DNA]</scope>
    <source>
        <strain evidence="14 15">RI</strain>
    </source>
</reference>
<organism evidence="14 15">
    <name type="scientific">Babesia microti (strain RI)</name>
    <dbReference type="NCBI Taxonomy" id="1133968"/>
    <lineage>
        <taxon>Eukaryota</taxon>
        <taxon>Sar</taxon>
        <taxon>Alveolata</taxon>
        <taxon>Apicomplexa</taxon>
        <taxon>Aconoidasida</taxon>
        <taxon>Piroplasmida</taxon>
        <taxon>Babesiidae</taxon>
        <taxon>Babesia</taxon>
    </lineage>
</organism>
<name>I7IQ98_BABMR</name>
<evidence type="ECO:0000256" key="5">
    <source>
        <dbReference type="ARBA" id="ARBA00012921"/>
    </source>
</evidence>
<dbReference type="GeneID" id="24424238"/>
<keyword evidence="8" id="KW-0479">Metal-binding</keyword>
<evidence type="ECO:0000256" key="7">
    <source>
        <dbReference type="ARBA" id="ARBA00022532"/>
    </source>
</evidence>
<dbReference type="GO" id="GO:0046872">
    <property type="term" value="F:metal ion binding"/>
    <property type="evidence" value="ECO:0007669"/>
    <property type="project" value="UniProtKB-KW"/>
</dbReference>
<dbReference type="Pfam" id="PF05683">
    <property type="entry name" value="Fumerase_C"/>
    <property type="match status" value="1"/>
</dbReference>
<protein>
    <recommendedName>
        <fullName evidence="5">fumarate hydratase</fullName>
        <ecNumber evidence="5">4.2.1.2</ecNumber>
    </recommendedName>
</protein>
<dbReference type="Gene3D" id="3.20.130.10">
    <property type="entry name" value="Fe-S hydro-lyase, tartrate dehydratase beta-type, catalytic domain"/>
    <property type="match status" value="1"/>
</dbReference>
<dbReference type="InterPro" id="IPR051208">
    <property type="entry name" value="Class-I_Fumarase/Tartrate_DH"/>
</dbReference>
<keyword evidence="10" id="KW-0411">Iron-sulfur</keyword>
<evidence type="ECO:0000256" key="8">
    <source>
        <dbReference type="ARBA" id="ARBA00022723"/>
    </source>
</evidence>
<evidence type="ECO:0000256" key="4">
    <source>
        <dbReference type="ARBA" id="ARBA00011738"/>
    </source>
</evidence>
<feature type="domain" description="Fe-S hydro-lyase tartrate dehydratase alpha-type catalytic" evidence="12">
    <location>
        <begin position="85"/>
        <end position="361"/>
    </location>
</feature>
<dbReference type="SUPFAM" id="SSF117457">
    <property type="entry name" value="FumA C-terminal domain-like"/>
    <property type="match status" value="1"/>
</dbReference>
<evidence type="ECO:0000256" key="2">
    <source>
        <dbReference type="ARBA" id="ARBA00004859"/>
    </source>
</evidence>
<dbReference type="InterPro" id="IPR011167">
    <property type="entry name" value="Fe_dep_fumarate_hydratase"/>
</dbReference>
<keyword evidence="9" id="KW-0408">Iron</keyword>
<dbReference type="OrthoDB" id="411469at2759"/>
<dbReference type="GO" id="GO:0051539">
    <property type="term" value="F:4 iron, 4 sulfur cluster binding"/>
    <property type="evidence" value="ECO:0007669"/>
    <property type="project" value="UniProtKB-KW"/>
</dbReference>
<evidence type="ECO:0000259" key="12">
    <source>
        <dbReference type="Pfam" id="PF05681"/>
    </source>
</evidence>
<feature type="domain" description="Fe-S hydro-lyase tartrate dehydratase beta-type catalytic" evidence="13">
    <location>
        <begin position="367"/>
        <end position="570"/>
    </location>
</feature>
<dbReference type="NCBIfam" id="TIGR00723">
    <property type="entry name" value="ttdB_fumA_fumB"/>
    <property type="match status" value="1"/>
</dbReference>
<keyword evidence="7" id="KW-0816">Tricarboxylic acid cycle</keyword>
<proteinExistence type="inferred from homology"/>
<comment type="pathway">
    <text evidence="2">Carbohydrate metabolism; tricarboxylic acid cycle; (S)-malate from fumarate: step 1/1.</text>
</comment>
<keyword evidence="6" id="KW-0004">4Fe-4S</keyword>
<evidence type="ECO:0000259" key="13">
    <source>
        <dbReference type="Pfam" id="PF05683"/>
    </source>
</evidence>
<comment type="cofactor">
    <cofactor evidence="1">
        <name>[4Fe-4S] cluster</name>
        <dbReference type="ChEBI" id="CHEBI:49883"/>
    </cofactor>
</comment>
<accession>I7IQ98</accession>